<evidence type="ECO:0000313" key="3">
    <source>
        <dbReference type="Proteomes" id="UP000324222"/>
    </source>
</evidence>
<dbReference type="AlphaFoldDB" id="A0A5B7EYK2"/>
<feature type="transmembrane region" description="Helical" evidence="1">
    <location>
        <begin position="12"/>
        <end position="32"/>
    </location>
</feature>
<dbReference type="Proteomes" id="UP000324222">
    <property type="component" value="Unassembled WGS sequence"/>
</dbReference>
<organism evidence="2 3">
    <name type="scientific">Portunus trituberculatus</name>
    <name type="common">Swimming crab</name>
    <name type="synonym">Neptunus trituberculatus</name>
    <dbReference type="NCBI Taxonomy" id="210409"/>
    <lineage>
        <taxon>Eukaryota</taxon>
        <taxon>Metazoa</taxon>
        <taxon>Ecdysozoa</taxon>
        <taxon>Arthropoda</taxon>
        <taxon>Crustacea</taxon>
        <taxon>Multicrustacea</taxon>
        <taxon>Malacostraca</taxon>
        <taxon>Eumalacostraca</taxon>
        <taxon>Eucarida</taxon>
        <taxon>Decapoda</taxon>
        <taxon>Pleocyemata</taxon>
        <taxon>Brachyura</taxon>
        <taxon>Eubrachyura</taxon>
        <taxon>Portunoidea</taxon>
        <taxon>Portunidae</taxon>
        <taxon>Portuninae</taxon>
        <taxon>Portunus</taxon>
    </lineage>
</organism>
<proteinExistence type="predicted"/>
<evidence type="ECO:0000256" key="1">
    <source>
        <dbReference type="SAM" id="Phobius"/>
    </source>
</evidence>
<accession>A0A5B7EYK2</accession>
<gene>
    <name evidence="2" type="ORF">E2C01_032022</name>
</gene>
<evidence type="ECO:0000313" key="2">
    <source>
        <dbReference type="EMBL" id="MPC38515.1"/>
    </source>
</evidence>
<comment type="caution">
    <text evidence="2">The sequence shown here is derived from an EMBL/GenBank/DDBJ whole genome shotgun (WGS) entry which is preliminary data.</text>
</comment>
<keyword evidence="1" id="KW-0472">Membrane</keyword>
<keyword evidence="1" id="KW-1133">Transmembrane helix</keyword>
<name>A0A5B7EYK2_PORTR</name>
<dbReference type="EMBL" id="VSRR010004086">
    <property type="protein sequence ID" value="MPC38515.1"/>
    <property type="molecule type" value="Genomic_DNA"/>
</dbReference>
<reference evidence="2 3" key="1">
    <citation type="submission" date="2019-05" db="EMBL/GenBank/DDBJ databases">
        <title>Another draft genome of Portunus trituberculatus and its Hox gene families provides insights of decapod evolution.</title>
        <authorList>
            <person name="Jeong J.-H."/>
            <person name="Song I."/>
            <person name="Kim S."/>
            <person name="Choi T."/>
            <person name="Kim D."/>
            <person name="Ryu S."/>
            <person name="Kim W."/>
        </authorList>
    </citation>
    <scope>NUCLEOTIDE SEQUENCE [LARGE SCALE GENOMIC DNA]</scope>
    <source>
        <tissue evidence="2">Muscle</tissue>
    </source>
</reference>
<keyword evidence="3" id="KW-1185">Reference proteome</keyword>
<sequence>MLIKSSNHIQNSHFYIHSAYYFVILFSFRNLCGN</sequence>
<keyword evidence="1" id="KW-0812">Transmembrane</keyword>
<protein>
    <submittedName>
        <fullName evidence="2">Uncharacterized protein</fullName>
    </submittedName>
</protein>